<keyword evidence="2" id="KW-1185">Reference proteome</keyword>
<evidence type="ECO:0000313" key="2">
    <source>
        <dbReference type="Proteomes" id="UP001204798"/>
    </source>
</evidence>
<proteinExistence type="predicted"/>
<comment type="caution">
    <text evidence="1">The sequence shown here is derived from an EMBL/GenBank/DDBJ whole genome shotgun (WGS) entry which is preliminary data.</text>
</comment>
<dbReference type="Proteomes" id="UP001204798">
    <property type="component" value="Unassembled WGS sequence"/>
</dbReference>
<evidence type="ECO:0000313" key="1">
    <source>
        <dbReference type="EMBL" id="MCS3917608.1"/>
    </source>
</evidence>
<reference evidence="1 2" key="1">
    <citation type="submission" date="2022-08" db="EMBL/GenBank/DDBJ databases">
        <title>Bacterial and archaeal communities from various locations to study Microbial Dark Matter (Phase II).</title>
        <authorList>
            <person name="Stepanauskas R."/>
        </authorList>
    </citation>
    <scope>NUCLEOTIDE SEQUENCE [LARGE SCALE GENOMIC DNA]</scope>
    <source>
        <strain evidence="1 2">PD1</strain>
    </source>
</reference>
<name>A0ABT2EKX6_9BACT</name>
<dbReference type="EMBL" id="JANUCP010000001">
    <property type="protein sequence ID" value="MCS3917608.1"/>
    <property type="molecule type" value="Genomic_DNA"/>
</dbReference>
<protein>
    <submittedName>
        <fullName evidence="1">Uncharacterized protein</fullName>
    </submittedName>
</protein>
<sequence length="83" mass="9639">MEQANKWFFVGAVAFLLSAGWLISLAQNRMATQPVQCFDCPKVSRTFAECVRCCRGNCKRGWEELRCRHLCQHKFRRTINATL</sequence>
<organism evidence="1 2">
    <name type="scientific">Candidatus Fervidibacter sacchari</name>
    <dbReference type="NCBI Taxonomy" id="1448929"/>
    <lineage>
        <taxon>Bacteria</taxon>
        <taxon>Candidatus Fervidibacterota</taxon>
        <taxon>Candidatus Fervidibacter</taxon>
    </lineage>
</organism>
<gene>
    <name evidence="1" type="ORF">M2350_000005</name>
</gene>
<accession>A0ABT2EKX6</accession>